<comment type="catalytic activity">
    <reaction evidence="8">
        <text>apo-[ACP] + CoA = holo-[ACP] + adenosine 3',5'-bisphosphate + H(+)</text>
        <dbReference type="Rhea" id="RHEA:12068"/>
        <dbReference type="Rhea" id="RHEA-COMP:9685"/>
        <dbReference type="Rhea" id="RHEA-COMP:9690"/>
        <dbReference type="ChEBI" id="CHEBI:15378"/>
        <dbReference type="ChEBI" id="CHEBI:29999"/>
        <dbReference type="ChEBI" id="CHEBI:57287"/>
        <dbReference type="ChEBI" id="CHEBI:58343"/>
        <dbReference type="ChEBI" id="CHEBI:64479"/>
        <dbReference type="EC" id="2.7.8.7"/>
    </reaction>
</comment>
<keyword evidence="8" id="KW-0963">Cytoplasm</keyword>
<keyword evidence="2 8" id="KW-0808">Transferase</keyword>
<dbReference type="InterPro" id="IPR037143">
    <property type="entry name" value="4-PPantetheinyl_Trfase_dom_sf"/>
</dbReference>
<accession>D6YWN1</accession>
<dbReference type="GO" id="GO:0006633">
    <property type="term" value="P:fatty acid biosynthetic process"/>
    <property type="evidence" value="ECO:0007669"/>
    <property type="project" value="UniProtKB-UniRule"/>
</dbReference>
<dbReference type="AlphaFoldDB" id="D6YWN1"/>
<dbReference type="RefSeq" id="WP_013182255.1">
    <property type="nucleotide sequence ID" value="NC_014225.1"/>
</dbReference>
<keyword evidence="5 8" id="KW-0460">Magnesium</keyword>
<evidence type="ECO:0000256" key="2">
    <source>
        <dbReference type="ARBA" id="ARBA00022679"/>
    </source>
</evidence>
<dbReference type="HOGENOM" id="CLU_089696_0_2_0"/>
<organism evidence="10 11">
    <name type="scientific">Waddlia chondrophila (strain ATCC VR-1470 / WSU 86-1044)</name>
    <dbReference type="NCBI Taxonomy" id="716544"/>
    <lineage>
        <taxon>Bacteria</taxon>
        <taxon>Pseudomonadati</taxon>
        <taxon>Chlamydiota</taxon>
        <taxon>Chlamydiia</taxon>
        <taxon>Parachlamydiales</taxon>
        <taxon>Waddliaceae</taxon>
        <taxon>Waddlia</taxon>
    </lineage>
</organism>
<keyword evidence="7 8" id="KW-0275">Fatty acid biosynthesis</keyword>
<dbReference type="InterPro" id="IPR008278">
    <property type="entry name" value="4-PPantetheinyl_Trfase_dom"/>
</dbReference>
<keyword evidence="4 8" id="KW-0276">Fatty acid metabolism</keyword>
<evidence type="ECO:0000313" key="10">
    <source>
        <dbReference type="EMBL" id="ADI38542.1"/>
    </source>
</evidence>
<evidence type="ECO:0000256" key="4">
    <source>
        <dbReference type="ARBA" id="ARBA00022832"/>
    </source>
</evidence>
<dbReference type="eggNOG" id="COG0736">
    <property type="taxonomic scope" value="Bacteria"/>
</dbReference>
<dbReference type="STRING" id="716544.wcw_1185"/>
<keyword evidence="1 8" id="KW-0444">Lipid biosynthesis</keyword>
<evidence type="ECO:0000256" key="3">
    <source>
        <dbReference type="ARBA" id="ARBA00022723"/>
    </source>
</evidence>
<gene>
    <name evidence="8 10" type="primary">acpS</name>
    <name evidence="10" type="ordered locus">wcw_1185</name>
</gene>
<evidence type="ECO:0000259" key="9">
    <source>
        <dbReference type="Pfam" id="PF01648"/>
    </source>
</evidence>
<dbReference type="InterPro" id="IPR004568">
    <property type="entry name" value="Ppantetheine-prot_Trfase_dom"/>
</dbReference>
<feature type="domain" description="4'-phosphopantetheinyl transferase" evidence="9">
    <location>
        <begin position="4"/>
        <end position="117"/>
    </location>
</feature>
<dbReference type="EC" id="2.7.8.7" evidence="8"/>
<dbReference type="NCBIfam" id="TIGR00516">
    <property type="entry name" value="acpS"/>
    <property type="match status" value="1"/>
</dbReference>
<dbReference type="InterPro" id="IPR002582">
    <property type="entry name" value="ACPS"/>
</dbReference>
<dbReference type="NCBIfam" id="TIGR00556">
    <property type="entry name" value="pantethn_trn"/>
    <property type="match status" value="1"/>
</dbReference>
<evidence type="ECO:0000256" key="5">
    <source>
        <dbReference type="ARBA" id="ARBA00022842"/>
    </source>
</evidence>
<sequence>MIKGLGTDIIEIDRIEKVFNRYGQKFLDRILSKSEQEYCLKYKNPVQHYAGRFAAKEAIVKALGTGIRKAVSWTDIEILNNNQGKPQVYLSPEVRSHFSDPIIHISISHSKKYATAVAIMEK</sequence>
<keyword evidence="6 8" id="KW-0443">Lipid metabolism</keyword>
<feature type="binding site" evidence="8">
    <location>
        <position position="57"/>
    </location>
    <ligand>
        <name>Mg(2+)</name>
        <dbReference type="ChEBI" id="CHEBI:18420"/>
    </ligand>
</feature>
<comment type="subcellular location">
    <subcellularLocation>
        <location evidence="8">Cytoplasm</location>
    </subcellularLocation>
</comment>
<evidence type="ECO:0000256" key="1">
    <source>
        <dbReference type="ARBA" id="ARBA00022516"/>
    </source>
</evidence>
<keyword evidence="3 8" id="KW-0479">Metal-binding</keyword>
<reference evidence="10 11" key="1">
    <citation type="journal article" date="2010" name="PLoS ONE">
        <title>The Waddlia genome: a window into chlamydial biology.</title>
        <authorList>
            <person name="Bertelli C."/>
            <person name="Collyn F."/>
            <person name="Croxatto A."/>
            <person name="Ruckert C."/>
            <person name="Polkinghorne A."/>
            <person name="Kebbi-Beghdadi C."/>
            <person name="Goesmann A."/>
            <person name="Vaughan L."/>
            <person name="Greub G."/>
        </authorList>
    </citation>
    <scope>NUCLEOTIDE SEQUENCE [LARGE SCALE GENOMIC DNA]</scope>
    <source>
        <strain evidence="11">ATCC VR-1470 / WSU 86-1044</strain>
    </source>
</reference>
<evidence type="ECO:0000256" key="7">
    <source>
        <dbReference type="ARBA" id="ARBA00023160"/>
    </source>
</evidence>
<dbReference type="HAMAP" id="MF_00101">
    <property type="entry name" value="AcpS"/>
    <property type="match status" value="1"/>
</dbReference>
<dbReference type="GO" id="GO:0008897">
    <property type="term" value="F:holo-[acyl-carrier-protein] synthase activity"/>
    <property type="evidence" value="ECO:0007669"/>
    <property type="project" value="UniProtKB-UniRule"/>
</dbReference>
<dbReference type="Gene3D" id="3.90.470.20">
    <property type="entry name" value="4'-phosphopantetheinyl transferase domain"/>
    <property type="match status" value="1"/>
</dbReference>
<evidence type="ECO:0000313" key="11">
    <source>
        <dbReference type="Proteomes" id="UP000001505"/>
    </source>
</evidence>
<dbReference type="Proteomes" id="UP000001505">
    <property type="component" value="Chromosome"/>
</dbReference>
<dbReference type="KEGG" id="wch:wcw_1185"/>
<dbReference type="GO" id="GO:0000287">
    <property type="term" value="F:magnesium ion binding"/>
    <property type="evidence" value="ECO:0007669"/>
    <property type="project" value="UniProtKB-UniRule"/>
</dbReference>
<evidence type="ECO:0000256" key="8">
    <source>
        <dbReference type="HAMAP-Rule" id="MF_00101"/>
    </source>
</evidence>
<dbReference type="GO" id="GO:0005737">
    <property type="term" value="C:cytoplasm"/>
    <property type="evidence" value="ECO:0007669"/>
    <property type="project" value="UniProtKB-SubCell"/>
</dbReference>
<evidence type="ECO:0000256" key="6">
    <source>
        <dbReference type="ARBA" id="ARBA00023098"/>
    </source>
</evidence>
<comment type="similarity">
    <text evidence="8">Belongs to the P-Pant transferase superfamily. AcpS family.</text>
</comment>
<dbReference type="Pfam" id="PF01648">
    <property type="entry name" value="ACPS"/>
    <property type="match status" value="1"/>
</dbReference>
<comment type="cofactor">
    <cofactor evidence="8">
        <name>Mg(2+)</name>
        <dbReference type="ChEBI" id="CHEBI:18420"/>
    </cofactor>
</comment>
<dbReference type="OrthoDB" id="517356at2"/>
<dbReference type="EMBL" id="CP001928">
    <property type="protein sequence ID" value="ADI38542.1"/>
    <property type="molecule type" value="Genomic_DNA"/>
</dbReference>
<protein>
    <recommendedName>
        <fullName evidence="8">Holo-[acyl-carrier-protein] synthase</fullName>
        <shortName evidence="8">Holo-ACP synthase</shortName>
        <ecNumber evidence="8">2.7.8.7</ecNumber>
    </recommendedName>
    <alternativeName>
        <fullName evidence="8">4'-phosphopantetheinyl transferase AcpS</fullName>
    </alternativeName>
</protein>
<feature type="binding site" evidence="8">
    <location>
        <position position="8"/>
    </location>
    <ligand>
        <name>Mg(2+)</name>
        <dbReference type="ChEBI" id="CHEBI:18420"/>
    </ligand>
</feature>
<proteinExistence type="inferred from homology"/>
<name>D6YWN1_WADCW</name>
<dbReference type="SUPFAM" id="SSF56214">
    <property type="entry name" value="4'-phosphopantetheinyl transferase"/>
    <property type="match status" value="1"/>
</dbReference>
<comment type="function">
    <text evidence="8">Transfers the 4'-phosphopantetheine moiety from coenzyme A to a Ser of acyl-carrier-protein.</text>
</comment>
<keyword evidence="11" id="KW-1185">Reference proteome</keyword>